<organism evidence="1 2">
    <name type="scientific">Ficus carica</name>
    <name type="common">Common fig</name>
    <dbReference type="NCBI Taxonomy" id="3494"/>
    <lineage>
        <taxon>Eukaryota</taxon>
        <taxon>Viridiplantae</taxon>
        <taxon>Streptophyta</taxon>
        <taxon>Embryophyta</taxon>
        <taxon>Tracheophyta</taxon>
        <taxon>Spermatophyta</taxon>
        <taxon>Magnoliopsida</taxon>
        <taxon>eudicotyledons</taxon>
        <taxon>Gunneridae</taxon>
        <taxon>Pentapetalae</taxon>
        <taxon>rosids</taxon>
        <taxon>fabids</taxon>
        <taxon>Rosales</taxon>
        <taxon>Moraceae</taxon>
        <taxon>Ficeae</taxon>
        <taxon>Ficus</taxon>
    </lineage>
</organism>
<evidence type="ECO:0000313" key="1">
    <source>
        <dbReference type="EMBL" id="GMN50386.1"/>
    </source>
</evidence>
<reference evidence="1" key="1">
    <citation type="submission" date="2023-07" db="EMBL/GenBank/DDBJ databases">
        <title>draft genome sequence of fig (Ficus carica).</title>
        <authorList>
            <person name="Takahashi T."/>
            <person name="Nishimura K."/>
        </authorList>
    </citation>
    <scope>NUCLEOTIDE SEQUENCE</scope>
</reference>
<sequence>MVATSGSRPRQVARSRVDLITETQPSVELVASWLDLVNQKPETRLNDTNLGCYKSLVMLNLAITVCPSFKIM</sequence>
<evidence type="ECO:0000313" key="2">
    <source>
        <dbReference type="Proteomes" id="UP001187192"/>
    </source>
</evidence>
<name>A0AA88AT26_FICCA</name>
<gene>
    <name evidence="1" type="ORF">TIFTF001_019546</name>
</gene>
<comment type="caution">
    <text evidence="1">The sequence shown here is derived from an EMBL/GenBank/DDBJ whole genome shotgun (WGS) entry which is preliminary data.</text>
</comment>
<proteinExistence type="predicted"/>
<dbReference type="Gramene" id="FCD_00000366-RA">
    <property type="protein sequence ID" value="FCD_00000366-RA:cds"/>
    <property type="gene ID" value="FCD_00000366"/>
</dbReference>
<dbReference type="Proteomes" id="UP001187192">
    <property type="component" value="Unassembled WGS sequence"/>
</dbReference>
<dbReference type="AlphaFoldDB" id="A0AA88AT26"/>
<keyword evidence="2" id="KW-1185">Reference proteome</keyword>
<protein>
    <submittedName>
        <fullName evidence="1">Uncharacterized protein</fullName>
    </submittedName>
</protein>
<dbReference type="EMBL" id="BTGU01000033">
    <property type="protein sequence ID" value="GMN50386.1"/>
    <property type="molecule type" value="Genomic_DNA"/>
</dbReference>
<accession>A0AA88AT26</accession>